<feature type="domain" description="C2H2-type" evidence="2">
    <location>
        <begin position="477"/>
        <end position="501"/>
    </location>
</feature>
<dbReference type="GO" id="GO:0008270">
    <property type="term" value="F:zinc ion binding"/>
    <property type="evidence" value="ECO:0007669"/>
    <property type="project" value="UniProtKB-KW"/>
</dbReference>
<keyword evidence="1" id="KW-0479">Metal-binding</keyword>
<proteinExistence type="predicted"/>
<evidence type="ECO:0000313" key="4">
    <source>
        <dbReference type="Proteomes" id="UP000478052"/>
    </source>
</evidence>
<keyword evidence="1" id="KW-0862">Zinc</keyword>
<sequence length="1268" mass="146290">EEIDKSSLLDLTEDMVKELVPKVGQRSKFMSELKKLKILNSNEKLNFDELLSAPDKYEDTVIGTNHMSEIDISNAEFLFVNEFGSNVGSQNNNSEIPEVAKIDILRSKSPYETYDKVEISIKNKLLKFHDGQMVLDYYNSAGCLNEAMRNKLCSVIIKDELVQNDNCKKISRARFITLAKGIEELFTSETQYTYFIPYTKEGNSVSPNRGKLYDKYCNIKRDIHKISLKPKLAIVKDISIGLNEKDFEESLNWLKHNTNPDNQLLQFWKETASYRLNKERDINCLTKYPGLSKPVGHLLIDIDFEELYPNKGMSLFNKFDFFKQKLKIYIQRNKISFGAKDTILKNELMNPRIPGNNLTKLSNHNANELKTIQSDKVEKAFNYGLTVQPYIVFIGSDEENYTDCFTVVNDTHYKLETPVKALDICFKSFHTFNLKYPPEAEQICMPKCFLCFEQFMAISHLMIHLNIFHNVNNIIEFKCLELNCFRSFSNLNSFKKHLNDHPINLICNNSDKAVNTYCELIPPDVSNIPSNSNILINVNQNIESIDDIKKQIYQNSIALISKWYSYSGLPRKTVQQLIDDLLEFNSMFLSILKEKISRVISLCNDDNIGNELSQIKDIILNFGSPFESMQTEYLRLQTLDEQGLLVRPEEVSIGYRLNDRLCNGRVVLEPRADKISVIPLRLVFKKFLEHSNMFEIILNYISYLKTTESELISSFIQSQLWKEKLRINQNKIILPLFLYFDDFEVNNPLGSHAGSQKLGAVYVSLSCLPPELSSSLNNIFLASLFKSDDKKYYGNRIIFYNLITELNYLEETGITITIKNVSHQIYFSLGLILGDNLGLHSILGFSENFIARYPCRFCKCSKTECHSQLKQNDNCLRNLNNYNADVITNDSSLTGIKEMCTWNDVHSFSVVNNFSVDIMHDLLEGVFKYDLALILNHLIYYSKYISLENLNNRIETFNYGPVDIRNRPTLITEDNLKRQKTIKMTASEMLCFSRYLGLIIGDLIPSSSQAWSLYLLLKQILDITLSKSVRPGDAILLKTLISDHHELYLKLFNVHLKPKHHHMVHYPFIIEKSGPLSLFWSMRFEAKHKELKDTANSITSRKNIVYTLSLKQQLQLAFILSSPKSDVYTIPIKIGKIIKLPQHKLEMYNTKTQFVSIPFNCISDKSMFVTWVNIKGTMYNTKNMSIIINVSDEDNLLPTFGLIKSIFITDNNKPYAIVKLFITNYFDEHYQAFNVSFNHVTDFSCVSLEDIGNINPTHHVVLSNDMNN</sequence>
<dbReference type="PROSITE" id="PS50157">
    <property type="entry name" value="ZINC_FINGER_C2H2_2"/>
    <property type="match status" value="1"/>
</dbReference>
<organism evidence="3 4">
    <name type="scientific">Aphis craccivora</name>
    <name type="common">Cowpea aphid</name>
    <dbReference type="NCBI Taxonomy" id="307492"/>
    <lineage>
        <taxon>Eukaryota</taxon>
        <taxon>Metazoa</taxon>
        <taxon>Ecdysozoa</taxon>
        <taxon>Arthropoda</taxon>
        <taxon>Hexapoda</taxon>
        <taxon>Insecta</taxon>
        <taxon>Pterygota</taxon>
        <taxon>Neoptera</taxon>
        <taxon>Paraneoptera</taxon>
        <taxon>Hemiptera</taxon>
        <taxon>Sternorrhyncha</taxon>
        <taxon>Aphidomorpha</taxon>
        <taxon>Aphidoidea</taxon>
        <taxon>Aphididae</taxon>
        <taxon>Aphidini</taxon>
        <taxon>Aphis</taxon>
        <taxon>Aphis</taxon>
    </lineage>
</organism>
<evidence type="ECO:0000259" key="2">
    <source>
        <dbReference type="PROSITE" id="PS50157"/>
    </source>
</evidence>
<name>A0A6G0WEC8_APHCR</name>
<dbReference type="Proteomes" id="UP000478052">
    <property type="component" value="Unassembled WGS sequence"/>
</dbReference>
<dbReference type="OrthoDB" id="6591769at2759"/>
<dbReference type="PANTHER" id="PTHR31912:SF36">
    <property type="entry name" value="C2H2-TYPE DOMAIN-CONTAINING PROTEIN"/>
    <property type="match status" value="1"/>
</dbReference>
<dbReference type="InterPro" id="IPR013087">
    <property type="entry name" value="Znf_C2H2_type"/>
</dbReference>
<keyword evidence="4" id="KW-1185">Reference proteome</keyword>
<feature type="non-terminal residue" evidence="3">
    <location>
        <position position="1"/>
    </location>
</feature>
<keyword evidence="1" id="KW-0863">Zinc-finger</keyword>
<accession>A0A6G0WEC8</accession>
<comment type="caution">
    <text evidence="3">The sequence shown here is derived from an EMBL/GenBank/DDBJ whole genome shotgun (WGS) entry which is preliminary data.</text>
</comment>
<gene>
    <name evidence="3" type="ORF">FWK35_00030469</name>
</gene>
<protein>
    <recommendedName>
        <fullName evidence="2">C2H2-type domain-containing protein</fullName>
    </recommendedName>
</protein>
<reference evidence="3 4" key="1">
    <citation type="submission" date="2019-08" db="EMBL/GenBank/DDBJ databases">
        <title>Whole genome of Aphis craccivora.</title>
        <authorList>
            <person name="Voronova N.V."/>
            <person name="Shulinski R.S."/>
            <person name="Bandarenka Y.V."/>
            <person name="Zhorov D.G."/>
            <person name="Warner D."/>
        </authorList>
    </citation>
    <scope>NUCLEOTIDE SEQUENCE [LARGE SCALE GENOMIC DNA]</scope>
    <source>
        <strain evidence="3">180601</strain>
        <tissue evidence="3">Whole Body</tissue>
    </source>
</reference>
<dbReference type="PROSITE" id="PS00028">
    <property type="entry name" value="ZINC_FINGER_C2H2_1"/>
    <property type="match status" value="1"/>
</dbReference>
<evidence type="ECO:0000256" key="1">
    <source>
        <dbReference type="PROSITE-ProRule" id="PRU00042"/>
    </source>
</evidence>
<dbReference type="SMART" id="SM00355">
    <property type="entry name" value="ZnF_C2H2"/>
    <property type="match status" value="2"/>
</dbReference>
<evidence type="ECO:0000313" key="3">
    <source>
        <dbReference type="EMBL" id="KAF0725667.1"/>
    </source>
</evidence>
<dbReference type="AlphaFoldDB" id="A0A6G0WEC8"/>
<dbReference type="EMBL" id="VUJU01008808">
    <property type="protein sequence ID" value="KAF0725667.1"/>
    <property type="molecule type" value="Genomic_DNA"/>
</dbReference>
<dbReference type="PANTHER" id="PTHR31912">
    <property type="entry name" value="IP13529P"/>
    <property type="match status" value="1"/>
</dbReference>